<gene>
    <name evidence="2" type="ORF">MEUPH1_LOCUS24836</name>
</gene>
<accession>A0AAV0XS84</accession>
<dbReference type="EMBL" id="CARXXK010000527">
    <property type="protein sequence ID" value="CAI6370747.1"/>
    <property type="molecule type" value="Genomic_DNA"/>
</dbReference>
<evidence type="ECO:0000313" key="2">
    <source>
        <dbReference type="EMBL" id="CAI6370747.1"/>
    </source>
</evidence>
<evidence type="ECO:0000256" key="1">
    <source>
        <dbReference type="SAM" id="MobiDB-lite"/>
    </source>
</evidence>
<protein>
    <submittedName>
        <fullName evidence="2">Uncharacterized protein</fullName>
    </submittedName>
</protein>
<name>A0AAV0XS84_9HEMI</name>
<proteinExistence type="predicted"/>
<sequence length="120" mass="13947">MVYDNLQEQDDDSSYDDLHTDPNWKSKSVFNINSDDDDIVIGTPSKVDEVKDLYSPEQNWKISTHIVDTPEQCNKKIVSHTPATDKWTVDKTFETTYNEEPPVKRVLFKDVEDSYKKPGY</sequence>
<evidence type="ECO:0000313" key="3">
    <source>
        <dbReference type="Proteomes" id="UP001160148"/>
    </source>
</evidence>
<keyword evidence="3" id="KW-1185">Reference proteome</keyword>
<organism evidence="2 3">
    <name type="scientific">Macrosiphum euphorbiae</name>
    <name type="common">potato aphid</name>
    <dbReference type="NCBI Taxonomy" id="13131"/>
    <lineage>
        <taxon>Eukaryota</taxon>
        <taxon>Metazoa</taxon>
        <taxon>Ecdysozoa</taxon>
        <taxon>Arthropoda</taxon>
        <taxon>Hexapoda</taxon>
        <taxon>Insecta</taxon>
        <taxon>Pterygota</taxon>
        <taxon>Neoptera</taxon>
        <taxon>Paraneoptera</taxon>
        <taxon>Hemiptera</taxon>
        <taxon>Sternorrhyncha</taxon>
        <taxon>Aphidomorpha</taxon>
        <taxon>Aphidoidea</taxon>
        <taxon>Aphididae</taxon>
        <taxon>Macrosiphini</taxon>
        <taxon>Macrosiphum</taxon>
    </lineage>
</organism>
<dbReference type="AlphaFoldDB" id="A0AAV0XS84"/>
<comment type="caution">
    <text evidence="2">The sequence shown here is derived from an EMBL/GenBank/DDBJ whole genome shotgun (WGS) entry which is preliminary data.</text>
</comment>
<dbReference type="Proteomes" id="UP001160148">
    <property type="component" value="Unassembled WGS sequence"/>
</dbReference>
<reference evidence="2 3" key="1">
    <citation type="submission" date="2023-01" db="EMBL/GenBank/DDBJ databases">
        <authorList>
            <person name="Whitehead M."/>
        </authorList>
    </citation>
    <scope>NUCLEOTIDE SEQUENCE [LARGE SCALE GENOMIC DNA]</scope>
</reference>
<feature type="region of interest" description="Disordered" evidence="1">
    <location>
        <begin position="1"/>
        <end position="22"/>
    </location>
</feature>